<dbReference type="GO" id="GO:0016020">
    <property type="term" value="C:membrane"/>
    <property type="evidence" value="ECO:0007669"/>
    <property type="project" value="TreeGrafter"/>
</dbReference>
<dbReference type="PIRSF" id="PIRSF015921">
    <property type="entry name" value="FA_sphinglp_des"/>
    <property type="match status" value="1"/>
</dbReference>
<accession>A0A1H3T333</accession>
<evidence type="ECO:0000313" key="3">
    <source>
        <dbReference type="EMBL" id="SDZ44288.1"/>
    </source>
</evidence>
<feature type="transmembrane region" description="Helical" evidence="1">
    <location>
        <begin position="207"/>
        <end position="225"/>
    </location>
</feature>
<name>A0A1H3T333_9ACTN</name>
<sequence>MPSITTPPAAYAKNGAVPHERSRGSAYAELSREIKDAGLLDRRPGYYLGKIAVMAAMCAVGVAALILIGDSWWQLATAAYFAVISTQLGFLGHDAGHRQIFRSGRANYVAGVALANLGVGFSYGWWVDKHSRHHAHPNDEDKDPDVGAGALIFTPGQARASVGLARFLYRFQAWSFFPLLLLEAINLRVASVRYLVGDPTRPRVRELTLLGVHAAGYLCLVFWVLSPGMALAFIAVHQGLFGLYLGCSFAPNHKGMPQLSTADAADYLRRQVLTSRNVRGHWLTDFALGGLNYQIEHHLFPSMPRANLRHAQHIVREFCAAHRVSYAETGLVASYAQALRHLDTIGRTV</sequence>
<evidence type="ECO:0000256" key="1">
    <source>
        <dbReference type="SAM" id="Phobius"/>
    </source>
</evidence>
<feature type="domain" description="Fatty acid desaturase" evidence="2">
    <location>
        <begin position="71"/>
        <end position="329"/>
    </location>
</feature>
<dbReference type="InterPro" id="IPR005804">
    <property type="entry name" value="FA_desaturase_dom"/>
</dbReference>
<dbReference type="InterPro" id="IPR012171">
    <property type="entry name" value="Fatty_acid_desaturase"/>
</dbReference>
<protein>
    <submittedName>
        <fullName evidence="3">Fatty acid desaturase</fullName>
    </submittedName>
</protein>
<feature type="transmembrane region" description="Helical" evidence="1">
    <location>
        <begin position="108"/>
        <end position="126"/>
    </location>
</feature>
<dbReference type="PANTHER" id="PTHR19353:SF19">
    <property type="entry name" value="DELTA(5) FATTY ACID DESATURASE C-RELATED"/>
    <property type="match status" value="1"/>
</dbReference>
<dbReference type="EMBL" id="FNQB01000003">
    <property type="protein sequence ID" value="SDZ44288.1"/>
    <property type="molecule type" value="Genomic_DNA"/>
</dbReference>
<keyword evidence="1" id="KW-1133">Transmembrane helix</keyword>
<dbReference type="OrthoDB" id="104711at2"/>
<dbReference type="AlphaFoldDB" id="A0A1H3T333"/>
<feature type="transmembrane region" description="Helical" evidence="1">
    <location>
        <begin position="75"/>
        <end position="96"/>
    </location>
</feature>
<proteinExistence type="predicted"/>
<keyword evidence="1" id="KW-0472">Membrane</keyword>
<feature type="transmembrane region" description="Helical" evidence="1">
    <location>
        <begin position="47"/>
        <end position="69"/>
    </location>
</feature>
<organism evidence="3 4">
    <name type="scientific">Asanoa ishikariensis</name>
    <dbReference type="NCBI Taxonomy" id="137265"/>
    <lineage>
        <taxon>Bacteria</taxon>
        <taxon>Bacillati</taxon>
        <taxon>Actinomycetota</taxon>
        <taxon>Actinomycetes</taxon>
        <taxon>Micromonosporales</taxon>
        <taxon>Micromonosporaceae</taxon>
        <taxon>Asanoa</taxon>
    </lineage>
</organism>
<dbReference type="RefSeq" id="WP_090798224.1">
    <property type="nucleotide sequence ID" value="NZ_BOND01000004.1"/>
</dbReference>
<evidence type="ECO:0000313" key="4">
    <source>
        <dbReference type="Proteomes" id="UP000199632"/>
    </source>
</evidence>
<keyword evidence="4" id="KW-1185">Reference proteome</keyword>
<evidence type="ECO:0000259" key="2">
    <source>
        <dbReference type="Pfam" id="PF00487"/>
    </source>
</evidence>
<dbReference type="GO" id="GO:0008610">
    <property type="term" value="P:lipid biosynthetic process"/>
    <property type="evidence" value="ECO:0007669"/>
    <property type="project" value="UniProtKB-ARBA"/>
</dbReference>
<dbReference type="PANTHER" id="PTHR19353">
    <property type="entry name" value="FATTY ACID DESATURASE 2"/>
    <property type="match status" value="1"/>
</dbReference>
<keyword evidence="1" id="KW-0812">Transmembrane</keyword>
<feature type="transmembrane region" description="Helical" evidence="1">
    <location>
        <begin position="173"/>
        <end position="195"/>
    </location>
</feature>
<dbReference type="Pfam" id="PF00487">
    <property type="entry name" value="FA_desaturase"/>
    <property type="match status" value="1"/>
</dbReference>
<dbReference type="Proteomes" id="UP000199632">
    <property type="component" value="Unassembled WGS sequence"/>
</dbReference>
<dbReference type="CDD" id="cd03506">
    <property type="entry name" value="Delta6-FADS-like"/>
    <property type="match status" value="1"/>
</dbReference>
<gene>
    <name evidence="3" type="ORF">SAMN05421684_5090</name>
</gene>
<reference evidence="4" key="1">
    <citation type="submission" date="2016-10" db="EMBL/GenBank/DDBJ databases">
        <authorList>
            <person name="Varghese N."/>
            <person name="Submissions S."/>
        </authorList>
    </citation>
    <scope>NUCLEOTIDE SEQUENCE [LARGE SCALE GENOMIC DNA]</scope>
    <source>
        <strain evidence="4">DSM 44718</strain>
    </source>
</reference>
<dbReference type="STRING" id="137265.SAMN05421684_5090"/>
<dbReference type="GO" id="GO:0016717">
    <property type="term" value="F:oxidoreductase activity, acting on paired donors, with oxidation of a pair of donors resulting in the reduction of molecular oxygen to two molecules of water"/>
    <property type="evidence" value="ECO:0007669"/>
    <property type="project" value="TreeGrafter"/>
</dbReference>